<evidence type="ECO:0000256" key="3">
    <source>
        <dbReference type="ARBA" id="ARBA00005119"/>
    </source>
</evidence>
<evidence type="ECO:0000256" key="24">
    <source>
        <dbReference type="SAM" id="Phobius"/>
    </source>
</evidence>
<dbReference type="GO" id="GO:0016024">
    <property type="term" value="P:CDP-diacylglycerol biosynthetic process"/>
    <property type="evidence" value="ECO:0007669"/>
    <property type="project" value="TreeGrafter"/>
</dbReference>
<sequence>MNRVIPGVLMAVGWVLLLFWGSAALFWGVGVCGAGIALHEYFRMTCPTLTGPRLATTLLLSLLPVLAALSGSGEAVLAALVASLMAIVAMALHGYTVIPDVFRYLCVSGFASLYIAVCLAHVVLIRFLPQGPFWLILLIAIVAGSDTGAYYAGKTFGKRKLFPQISPKKTIAGGVGGLVFGIAAAEGINLLFPEKTDPLLLLPVAALLIVVGIVGDLTESMIKRSVGVKDSGTILLGHGGLLDRIDSLLLTGPVLYYLLRLGVL</sequence>
<dbReference type="Proteomes" id="UP000006365">
    <property type="component" value="Chromosome"/>
</dbReference>
<proteinExistence type="inferred from homology"/>
<evidence type="ECO:0000256" key="8">
    <source>
        <dbReference type="ARBA" id="ARBA00022475"/>
    </source>
</evidence>
<evidence type="ECO:0000256" key="16">
    <source>
        <dbReference type="ARBA" id="ARBA00023209"/>
    </source>
</evidence>
<evidence type="ECO:0000256" key="15">
    <source>
        <dbReference type="ARBA" id="ARBA00023136"/>
    </source>
</evidence>
<keyword evidence="15 24" id="KW-0472">Membrane</keyword>
<dbReference type="GO" id="GO:0004605">
    <property type="term" value="F:phosphatidate cytidylyltransferase activity"/>
    <property type="evidence" value="ECO:0007669"/>
    <property type="project" value="UniProtKB-EC"/>
</dbReference>
<evidence type="ECO:0000256" key="1">
    <source>
        <dbReference type="ARBA" id="ARBA00001698"/>
    </source>
</evidence>
<feature type="transmembrane region" description="Helical" evidence="24">
    <location>
        <begin position="12"/>
        <end position="38"/>
    </location>
</feature>
<accession>A0A7U3YKD2</accession>
<keyword evidence="8" id="KW-1003">Cell membrane</keyword>
<evidence type="ECO:0000256" key="10">
    <source>
        <dbReference type="ARBA" id="ARBA00022679"/>
    </source>
</evidence>
<evidence type="ECO:0000256" key="11">
    <source>
        <dbReference type="ARBA" id="ARBA00022692"/>
    </source>
</evidence>
<evidence type="ECO:0000313" key="25">
    <source>
        <dbReference type="EMBL" id="ADW16995.1"/>
    </source>
</evidence>
<comment type="subcellular location">
    <subcellularLocation>
        <location evidence="2">Cell membrane</location>
        <topology evidence="2">Multi-pass membrane protein</topology>
    </subcellularLocation>
</comment>
<protein>
    <recommendedName>
        <fullName evidence="7">Phosphatidate cytidylyltransferase</fullName>
        <ecNumber evidence="6">2.7.7.41</ecNumber>
    </recommendedName>
    <alternativeName>
        <fullName evidence="20">CDP-DAG synthase</fullName>
    </alternativeName>
    <alternativeName>
        <fullName evidence="22">CDP-DG synthase</fullName>
    </alternativeName>
    <alternativeName>
        <fullName evidence="18">CDP-diacylglycerol synthase</fullName>
    </alternativeName>
    <alternativeName>
        <fullName evidence="21">CDP-diglyceride pyrophosphorylase</fullName>
    </alternativeName>
    <alternativeName>
        <fullName evidence="23">CDP-diglyceride synthase</fullName>
    </alternativeName>
    <alternativeName>
        <fullName evidence="19">CTP:phosphatidate cytidylyltransferase</fullName>
    </alternativeName>
</protein>
<evidence type="ECO:0000256" key="23">
    <source>
        <dbReference type="ARBA" id="ARBA00033406"/>
    </source>
</evidence>
<evidence type="ECO:0000313" key="26">
    <source>
        <dbReference type="Proteomes" id="UP000006365"/>
    </source>
</evidence>
<dbReference type="AlphaFoldDB" id="A0A7U3YKD2"/>
<evidence type="ECO:0000256" key="9">
    <source>
        <dbReference type="ARBA" id="ARBA00022516"/>
    </source>
</evidence>
<keyword evidence="26" id="KW-1185">Reference proteome</keyword>
<dbReference type="PANTHER" id="PTHR46382:SF1">
    <property type="entry name" value="PHOSPHATIDATE CYTIDYLYLTRANSFERASE"/>
    <property type="match status" value="1"/>
</dbReference>
<dbReference type="RefSeq" id="WP_015723539.1">
    <property type="nucleotide sequence ID" value="NC_014972.1"/>
</dbReference>
<feature type="transmembrane region" description="Helical" evidence="24">
    <location>
        <begin position="50"/>
        <end position="69"/>
    </location>
</feature>
<evidence type="ECO:0000256" key="21">
    <source>
        <dbReference type="ARBA" id="ARBA00032396"/>
    </source>
</evidence>
<keyword evidence="12 25" id="KW-0548">Nucleotidyltransferase</keyword>
<organism evidence="25 26">
    <name type="scientific">Desulfobulbus propionicus (strain ATCC 33891 / DSM 2032 / VKM B-1956 / 1pr3)</name>
    <dbReference type="NCBI Taxonomy" id="577650"/>
    <lineage>
        <taxon>Bacteria</taxon>
        <taxon>Pseudomonadati</taxon>
        <taxon>Thermodesulfobacteriota</taxon>
        <taxon>Desulfobulbia</taxon>
        <taxon>Desulfobulbales</taxon>
        <taxon>Desulfobulbaceae</taxon>
        <taxon>Desulfobulbus</taxon>
    </lineage>
</organism>
<keyword evidence="14" id="KW-0443">Lipid metabolism</keyword>
<dbReference type="EC" id="2.7.7.41" evidence="6"/>
<comment type="similarity">
    <text evidence="5">Belongs to the CDS family.</text>
</comment>
<evidence type="ECO:0000256" key="6">
    <source>
        <dbReference type="ARBA" id="ARBA00012487"/>
    </source>
</evidence>
<dbReference type="PANTHER" id="PTHR46382">
    <property type="entry name" value="PHOSPHATIDATE CYTIDYLYLTRANSFERASE"/>
    <property type="match status" value="1"/>
</dbReference>
<evidence type="ECO:0000256" key="18">
    <source>
        <dbReference type="ARBA" id="ARBA00029893"/>
    </source>
</evidence>
<evidence type="ECO:0000256" key="19">
    <source>
        <dbReference type="ARBA" id="ARBA00031825"/>
    </source>
</evidence>
<keyword evidence="11 24" id="KW-0812">Transmembrane</keyword>
<feature type="transmembrane region" description="Helical" evidence="24">
    <location>
        <begin position="104"/>
        <end position="127"/>
    </location>
</feature>
<feature type="transmembrane region" description="Helical" evidence="24">
    <location>
        <begin position="171"/>
        <end position="192"/>
    </location>
</feature>
<evidence type="ECO:0000256" key="4">
    <source>
        <dbReference type="ARBA" id="ARBA00005189"/>
    </source>
</evidence>
<feature type="transmembrane region" description="Helical" evidence="24">
    <location>
        <begin position="198"/>
        <end position="217"/>
    </location>
</feature>
<evidence type="ECO:0000256" key="12">
    <source>
        <dbReference type="ARBA" id="ARBA00022695"/>
    </source>
</evidence>
<evidence type="ECO:0000256" key="7">
    <source>
        <dbReference type="ARBA" id="ARBA00019373"/>
    </source>
</evidence>
<dbReference type="EMBL" id="CP002364">
    <property type="protein sequence ID" value="ADW16995.1"/>
    <property type="molecule type" value="Genomic_DNA"/>
</dbReference>
<evidence type="ECO:0000256" key="14">
    <source>
        <dbReference type="ARBA" id="ARBA00023098"/>
    </source>
</evidence>
<dbReference type="KEGG" id="dpr:Despr_0821"/>
<comment type="pathway">
    <text evidence="4">Lipid metabolism.</text>
</comment>
<keyword evidence="10" id="KW-0808">Transferase</keyword>
<keyword evidence="9" id="KW-0444">Lipid biosynthesis</keyword>
<dbReference type="GO" id="GO:0005886">
    <property type="term" value="C:plasma membrane"/>
    <property type="evidence" value="ECO:0007669"/>
    <property type="project" value="UniProtKB-SubCell"/>
</dbReference>
<comment type="pathway">
    <text evidence="3">Phospholipid metabolism; CDP-diacylglycerol biosynthesis; CDP-diacylglycerol from sn-glycerol 3-phosphate: step 3/3.</text>
</comment>
<evidence type="ECO:0000256" key="13">
    <source>
        <dbReference type="ARBA" id="ARBA00022989"/>
    </source>
</evidence>
<evidence type="ECO:0000256" key="20">
    <source>
        <dbReference type="ARBA" id="ARBA00032253"/>
    </source>
</evidence>
<name>A0A7U3YKD2_DESPD</name>
<evidence type="ECO:0000256" key="22">
    <source>
        <dbReference type="ARBA" id="ARBA00032743"/>
    </source>
</evidence>
<comment type="catalytic activity">
    <reaction evidence="1">
        <text>a 1,2-diacyl-sn-glycero-3-phosphate + CTP + H(+) = a CDP-1,2-diacyl-sn-glycerol + diphosphate</text>
        <dbReference type="Rhea" id="RHEA:16229"/>
        <dbReference type="ChEBI" id="CHEBI:15378"/>
        <dbReference type="ChEBI" id="CHEBI:33019"/>
        <dbReference type="ChEBI" id="CHEBI:37563"/>
        <dbReference type="ChEBI" id="CHEBI:58332"/>
        <dbReference type="ChEBI" id="CHEBI:58608"/>
        <dbReference type="EC" id="2.7.7.41"/>
    </reaction>
</comment>
<reference evidence="25 26" key="1">
    <citation type="journal article" date="2011" name="Stand. Genomic Sci.">
        <title>Complete genome sequence of Desulfobulbus propionicus type strain (1pr3).</title>
        <authorList>
            <person name="Pagani I."/>
            <person name="Lapidus A."/>
            <person name="Nolan M."/>
            <person name="Lucas S."/>
            <person name="Hammon N."/>
            <person name="Deshpande S."/>
            <person name="Cheng J.F."/>
            <person name="Chertkov O."/>
            <person name="Davenport K."/>
            <person name="Tapia R."/>
            <person name="Han C."/>
            <person name="Goodwin L."/>
            <person name="Pitluck S."/>
            <person name="Liolios K."/>
            <person name="Mavromatis K."/>
            <person name="Ivanova N."/>
            <person name="Mikhailova N."/>
            <person name="Pati A."/>
            <person name="Chen A."/>
            <person name="Palaniappan K."/>
            <person name="Land M."/>
            <person name="Hauser L."/>
            <person name="Chang Y.J."/>
            <person name="Jeffries C.D."/>
            <person name="Detter J.C."/>
            <person name="Brambilla E."/>
            <person name="Kannan K.P."/>
            <person name="Djao O.D."/>
            <person name="Rohde M."/>
            <person name="Pukall R."/>
            <person name="Spring S."/>
            <person name="Goker M."/>
            <person name="Sikorski J."/>
            <person name="Woyke T."/>
            <person name="Bristow J."/>
            <person name="Eisen J.A."/>
            <person name="Markowitz V."/>
            <person name="Hugenholtz P."/>
            <person name="Kyrpides N.C."/>
            <person name="Klenk H.P."/>
        </authorList>
    </citation>
    <scope>NUCLEOTIDE SEQUENCE [LARGE SCALE GENOMIC DNA]</scope>
    <source>
        <strain evidence="26">ATCC 33891 / DSM 2032 / 1pr3</strain>
    </source>
</reference>
<keyword evidence="13 24" id="KW-1133">Transmembrane helix</keyword>
<feature type="transmembrane region" description="Helical" evidence="24">
    <location>
        <begin position="75"/>
        <end position="92"/>
    </location>
</feature>
<feature type="transmembrane region" description="Helical" evidence="24">
    <location>
        <begin position="133"/>
        <end position="151"/>
    </location>
</feature>
<gene>
    <name evidence="25" type="ordered locus">Despr_0821</name>
</gene>
<keyword evidence="17" id="KW-1208">Phospholipid metabolism</keyword>
<evidence type="ECO:0000256" key="5">
    <source>
        <dbReference type="ARBA" id="ARBA00010185"/>
    </source>
</evidence>
<evidence type="ECO:0000256" key="2">
    <source>
        <dbReference type="ARBA" id="ARBA00004651"/>
    </source>
</evidence>
<keyword evidence="16" id="KW-0594">Phospholipid biosynthesis</keyword>
<evidence type="ECO:0000256" key="17">
    <source>
        <dbReference type="ARBA" id="ARBA00023264"/>
    </source>
</evidence>
<dbReference type="Pfam" id="PF01148">
    <property type="entry name" value="CTP_transf_1"/>
    <property type="match status" value="1"/>
</dbReference>